<dbReference type="Pfam" id="PF12729">
    <property type="entry name" value="4HB_MCP_1"/>
    <property type="match status" value="1"/>
</dbReference>
<keyword evidence="2" id="KW-0472">Membrane</keyword>
<keyword evidence="2" id="KW-1133">Transmembrane helix</keyword>
<feature type="domain" description="Chemotaxis methyl-accepting receptor HlyB-like 4HB MCP" evidence="3">
    <location>
        <begin position="4"/>
        <end position="158"/>
    </location>
</feature>
<sequence length="159" mass="17953">MASLKIAGRLGLGFVLVFVLLIGLLVTGFRIMERLNSDLNDAYKLNSNKINLAYHMLADIQTIDLLTRDVLLEEDQSLKLDYVNKIEIARSEYHKYFNQLKELEENKEGLALLTLIANNLEKAVDYNNKITQLGLAGDVEQGTILLNSQSKPLMTKIQD</sequence>
<dbReference type="CDD" id="cd19411">
    <property type="entry name" value="MCP2201-like_sensor"/>
    <property type="match status" value="1"/>
</dbReference>
<dbReference type="InterPro" id="IPR024478">
    <property type="entry name" value="HlyB_4HB_MCP"/>
</dbReference>
<organism evidence="4 5">
    <name type="scientific">Desulfotruncus arcticus DSM 17038</name>
    <dbReference type="NCBI Taxonomy" id="1121424"/>
    <lineage>
        <taxon>Bacteria</taxon>
        <taxon>Bacillati</taxon>
        <taxon>Bacillota</taxon>
        <taxon>Clostridia</taxon>
        <taxon>Eubacteriales</taxon>
        <taxon>Desulfallaceae</taxon>
        <taxon>Desulfotruncus</taxon>
    </lineage>
</organism>
<dbReference type="STRING" id="341036.SAMN05660649_01064"/>
<feature type="transmembrane region" description="Helical" evidence="2">
    <location>
        <begin position="6"/>
        <end position="26"/>
    </location>
</feature>
<dbReference type="InterPro" id="IPR047347">
    <property type="entry name" value="YvaQ-like_sensor"/>
</dbReference>
<dbReference type="EMBL" id="FOOX01000003">
    <property type="protein sequence ID" value="SFG23292.1"/>
    <property type="molecule type" value="Genomic_DNA"/>
</dbReference>
<feature type="coiled-coil region" evidence="1">
    <location>
        <begin position="86"/>
        <end position="113"/>
    </location>
</feature>
<dbReference type="Proteomes" id="UP000199337">
    <property type="component" value="Unassembled WGS sequence"/>
</dbReference>
<keyword evidence="5" id="KW-1185">Reference proteome</keyword>
<name>A0A1I2Q4I8_9FIRM</name>
<dbReference type="AlphaFoldDB" id="A0A1I2Q4I8"/>
<accession>A0A1I2Q4I8</accession>
<evidence type="ECO:0000313" key="4">
    <source>
        <dbReference type="EMBL" id="SFG23292.1"/>
    </source>
</evidence>
<evidence type="ECO:0000259" key="3">
    <source>
        <dbReference type="Pfam" id="PF12729"/>
    </source>
</evidence>
<keyword evidence="1" id="KW-0175">Coiled coil</keyword>
<reference evidence="5" key="1">
    <citation type="submission" date="2016-10" db="EMBL/GenBank/DDBJ databases">
        <authorList>
            <person name="Varghese N."/>
            <person name="Submissions S."/>
        </authorList>
    </citation>
    <scope>NUCLEOTIDE SEQUENCE [LARGE SCALE GENOMIC DNA]</scope>
    <source>
        <strain evidence="5">DSM 17038</strain>
    </source>
</reference>
<dbReference type="RefSeq" id="WP_092469438.1">
    <property type="nucleotide sequence ID" value="NZ_FOOX01000003.1"/>
</dbReference>
<evidence type="ECO:0000256" key="1">
    <source>
        <dbReference type="SAM" id="Coils"/>
    </source>
</evidence>
<evidence type="ECO:0000256" key="2">
    <source>
        <dbReference type="SAM" id="Phobius"/>
    </source>
</evidence>
<proteinExistence type="predicted"/>
<evidence type="ECO:0000313" key="5">
    <source>
        <dbReference type="Proteomes" id="UP000199337"/>
    </source>
</evidence>
<keyword evidence="2" id="KW-0812">Transmembrane</keyword>
<protein>
    <submittedName>
        <fullName evidence="4">Four helix bundle sensory module for signal transduction</fullName>
    </submittedName>
</protein>
<gene>
    <name evidence="4" type="ORF">SAMN05660649_01064</name>
</gene>